<dbReference type="EMBL" id="CAJVPY010000943">
    <property type="protein sequence ID" value="CAG8499947.1"/>
    <property type="molecule type" value="Genomic_DNA"/>
</dbReference>
<protein>
    <submittedName>
        <fullName evidence="1">9100_t:CDS:1</fullName>
    </submittedName>
</protein>
<name>A0A9N8ZLK7_9GLOM</name>
<evidence type="ECO:0000313" key="2">
    <source>
        <dbReference type="Proteomes" id="UP000789405"/>
    </source>
</evidence>
<organism evidence="1 2">
    <name type="scientific">Dentiscutata erythropus</name>
    <dbReference type="NCBI Taxonomy" id="1348616"/>
    <lineage>
        <taxon>Eukaryota</taxon>
        <taxon>Fungi</taxon>
        <taxon>Fungi incertae sedis</taxon>
        <taxon>Mucoromycota</taxon>
        <taxon>Glomeromycotina</taxon>
        <taxon>Glomeromycetes</taxon>
        <taxon>Diversisporales</taxon>
        <taxon>Gigasporaceae</taxon>
        <taxon>Dentiscutata</taxon>
    </lineage>
</organism>
<sequence length="201" mass="23638">MGKGSKPHPIINKYNVDGEKTICSICKKEYPSPLNISTAKNHFRDNHLNIWNELKIDRKSRIRTSRHKVYNYFSVNDSGEYQCNLCSQKYNEPQCNELKYHFSRYHKEVWNFIKGKKKERGVRIFQENDNEGIAESSQTDFMRNDEIPDHDTNISSNSDNDVEMVKKVSLIESIDMENENTEVKIKRDEVNIKGKARVNFK</sequence>
<comment type="caution">
    <text evidence="1">The sequence shown here is derived from an EMBL/GenBank/DDBJ whole genome shotgun (WGS) entry which is preliminary data.</text>
</comment>
<accession>A0A9N8ZLK7</accession>
<dbReference type="OrthoDB" id="2374264at2759"/>
<dbReference type="AlphaFoldDB" id="A0A9N8ZLK7"/>
<gene>
    <name evidence="1" type="ORF">DERYTH_LOCUS2848</name>
</gene>
<evidence type="ECO:0000313" key="1">
    <source>
        <dbReference type="EMBL" id="CAG8499947.1"/>
    </source>
</evidence>
<keyword evidence="2" id="KW-1185">Reference proteome</keyword>
<reference evidence="1" key="1">
    <citation type="submission" date="2021-06" db="EMBL/GenBank/DDBJ databases">
        <authorList>
            <person name="Kallberg Y."/>
            <person name="Tangrot J."/>
            <person name="Rosling A."/>
        </authorList>
    </citation>
    <scope>NUCLEOTIDE SEQUENCE</scope>
    <source>
        <strain evidence="1">MA453B</strain>
    </source>
</reference>
<proteinExistence type="predicted"/>
<dbReference type="Proteomes" id="UP000789405">
    <property type="component" value="Unassembled WGS sequence"/>
</dbReference>